<dbReference type="GO" id="GO:0019239">
    <property type="term" value="F:deaminase activity"/>
    <property type="evidence" value="ECO:0007669"/>
    <property type="project" value="TreeGrafter"/>
</dbReference>
<dbReference type="AlphaFoldDB" id="A0A8H6YTR5"/>
<dbReference type="PANTHER" id="PTHR11803:SF42">
    <property type="entry name" value="MMF1"/>
    <property type="match status" value="1"/>
</dbReference>
<dbReference type="EMBL" id="JACAZH010000007">
    <property type="protein sequence ID" value="KAF7363725.1"/>
    <property type="molecule type" value="Genomic_DNA"/>
</dbReference>
<evidence type="ECO:0000313" key="3">
    <source>
        <dbReference type="Proteomes" id="UP000623467"/>
    </source>
</evidence>
<dbReference type="NCBIfam" id="TIGR00004">
    <property type="entry name" value="Rid family detoxifying hydrolase"/>
    <property type="match status" value="1"/>
</dbReference>
<gene>
    <name evidence="2" type="ORF">MSAN_01030300</name>
</gene>
<evidence type="ECO:0000256" key="1">
    <source>
        <dbReference type="ARBA" id="ARBA00010552"/>
    </source>
</evidence>
<dbReference type="Gene3D" id="3.30.1330.40">
    <property type="entry name" value="RutC-like"/>
    <property type="match status" value="2"/>
</dbReference>
<comment type="similarity">
    <text evidence="1">Belongs to the RutC family.</text>
</comment>
<dbReference type="GO" id="GO:0005829">
    <property type="term" value="C:cytosol"/>
    <property type="evidence" value="ECO:0007669"/>
    <property type="project" value="TreeGrafter"/>
</dbReference>
<dbReference type="InterPro" id="IPR035959">
    <property type="entry name" value="RutC-like_sf"/>
</dbReference>
<dbReference type="InterPro" id="IPR006056">
    <property type="entry name" value="RidA"/>
</dbReference>
<comment type="caution">
    <text evidence="2">The sequence shown here is derived from an EMBL/GenBank/DDBJ whole genome shotgun (WGS) entry which is preliminary data.</text>
</comment>
<dbReference type="CDD" id="cd00448">
    <property type="entry name" value="YjgF_YER057c_UK114_family"/>
    <property type="match status" value="1"/>
</dbReference>
<dbReference type="InterPro" id="IPR006175">
    <property type="entry name" value="YjgF/YER057c/UK114"/>
</dbReference>
<dbReference type="OrthoDB" id="309640at2759"/>
<proteinExistence type="inferred from homology"/>
<dbReference type="SUPFAM" id="SSF55298">
    <property type="entry name" value="YjgF-like"/>
    <property type="match status" value="2"/>
</dbReference>
<dbReference type="Pfam" id="PF01042">
    <property type="entry name" value="Ribonuc_L-PSP"/>
    <property type="match status" value="1"/>
</dbReference>
<dbReference type="GO" id="GO:0005739">
    <property type="term" value="C:mitochondrion"/>
    <property type="evidence" value="ECO:0007669"/>
    <property type="project" value="TreeGrafter"/>
</dbReference>
<accession>A0A8H6YTR5</accession>
<reference evidence="2" key="1">
    <citation type="submission" date="2020-05" db="EMBL/GenBank/DDBJ databases">
        <title>Mycena genomes resolve the evolution of fungal bioluminescence.</title>
        <authorList>
            <person name="Tsai I.J."/>
        </authorList>
    </citation>
    <scope>NUCLEOTIDE SEQUENCE</scope>
    <source>
        <strain evidence="2">160909Yilan</strain>
    </source>
</reference>
<evidence type="ECO:0000313" key="2">
    <source>
        <dbReference type="EMBL" id="KAF7363725.1"/>
    </source>
</evidence>
<organism evidence="2 3">
    <name type="scientific">Mycena sanguinolenta</name>
    <dbReference type="NCBI Taxonomy" id="230812"/>
    <lineage>
        <taxon>Eukaryota</taxon>
        <taxon>Fungi</taxon>
        <taxon>Dikarya</taxon>
        <taxon>Basidiomycota</taxon>
        <taxon>Agaricomycotina</taxon>
        <taxon>Agaricomycetes</taxon>
        <taxon>Agaricomycetidae</taxon>
        <taxon>Agaricales</taxon>
        <taxon>Marasmiineae</taxon>
        <taxon>Mycenaceae</taxon>
        <taxon>Mycena</taxon>
    </lineage>
</organism>
<dbReference type="PANTHER" id="PTHR11803">
    <property type="entry name" value="2-IMINOBUTANOATE/2-IMINOPROPANOATE DEAMINASE RIDA"/>
    <property type="match status" value="1"/>
</dbReference>
<keyword evidence="3" id="KW-1185">Reference proteome</keyword>
<name>A0A8H6YTR5_9AGAR</name>
<sequence length="191" mass="20542">MTKSKKIVFTKDAVPPLPFFSQATIAKGVVYCSGNIGCTNDYVLVEGGIKAQTWRCLSIALMSKKIVFTKDAVPPLPIFSQATIAKGIVYCSGNIGCTNDLVVVEGGIKAQTRRALENLSIVLKAAGSGLEHIVKANIYLTNMNDFREMNEAYSEFFTDKDNLPARTCVAVVALPLGANFEIECTAVVPDA</sequence>
<dbReference type="Proteomes" id="UP000623467">
    <property type="component" value="Unassembled WGS sequence"/>
</dbReference>
<protein>
    <submittedName>
        <fullName evidence="2">YjgF-like protein</fullName>
    </submittedName>
</protein>
<dbReference type="FunFam" id="3.30.1330.40:FF:000001">
    <property type="entry name" value="L-PSP family endoribonuclease"/>
    <property type="match status" value="1"/>
</dbReference>